<name>A0A2W5A2L2_9BACT</name>
<reference evidence="2 3" key="1">
    <citation type="submission" date="2017-08" db="EMBL/GenBank/DDBJ databases">
        <title>Infants hospitalized years apart are colonized by the same room-sourced microbial strains.</title>
        <authorList>
            <person name="Brooks B."/>
            <person name="Olm M.R."/>
            <person name="Firek B.A."/>
            <person name="Baker R."/>
            <person name="Thomas B.C."/>
            <person name="Morowitz M.J."/>
            <person name="Banfield J.F."/>
        </authorList>
    </citation>
    <scope>NUCLEOTIDE SEQUENCE [LARGE SCALE GENOMIC DNA]</scope>
    <source>
        <strain evidence="2">S2_018_000_R2_104</strain>
    </source>
</reference>
<dbReference type="Proteomes" id="UP000249557">
    <property type="component" value="Unassembled WGS sequence"/>
</dbReference>
<comment type="caution">
    <text evidence="2">The sequence shown here is derived from an EMBL/GenBank/DDBJ whole genome shotgun (WGS) entry which is preliminary data.</text>
</comment>
<feature type="chain" id="PRO_5016011502" description="SIMPL domain-containing protein" evidence="1">
    <location>
        <begin position="25"/>
        <end position="251"/>
    </location>
</feature>
<evidence type="ECO:0008006" key="4">
    <source>
        <dbReference type="Google" id="ProtNLM"/>
    </source>
</evidence>
<dbReference type="Gene3D" id="3.30.110.170">
    <property type="entry name" value="Protein of unknown function (DUF541), domain 1"/>
    <property type="match status" value="1"/>
</dbReference>
<evidence type="ECO:0000313" key="2">
    <source>
        <dbReference type="EMBL" id="PZO88773.1"/>
    </source>
</evidence>
<feature type="signal peptide" evidence="1">
    <location>
        <begin position="1"/>
        <end position="24"/>
    </location>
</feature>
<dbReference type="InterPro" id="IPR052022">
    <property type="entry name" value="26kDa_periplasmic_antigen"/>
</dbReference>
<sequence>MSLRSILAMSMLCLPLLASAPAKAEGLDLPPEGTTIINLSATEKRTMPQDLLMASLRIEVEDANSPAPIQNKINEAMTKALELAKKDSALKVSTGAYSVYKQDESVIVNEKTGERKVKTVWSGSQTIDIESKDSTKVLDVVGKIQGMGFAMNNLAYTLSPETVEKVRDELMVAALKKLTAKADLVAKTLGKNTTDLVDVNVDTGGPIMPMYKNMMARTEGFAMADAMPAPVASAGETDVSLTVSARALIKP</sequence>
<dbReference type="PANTHER" id="PTHR34387">
    <property type="entry name" value="SLR1258 PROTEIN"/>
    <property type="match status" value="1"/>
</dbReference>
<keyword evidence="1" id="KW-0732">Signal</keyword>
<dbReference type="GO" id="GO:0006974">
    <property type="term" value="P:DNA damage response"/>
    <property type="evidence" value="ECO:0007669"/>
    <property type="project" value="TreeGrafter"/>
</dbReference>
<protein>
    <recommendedName>
        <fullName evidence="4">SIMPL domain-containing protein</fullName>
    </recommendedName>
</protein>
<dbReference type="InterPro" id="IPR007497">
    <property type="entry name" value="SIMPL/DUF541"/>
</dbReference>
<dbReference type="AlphaFoldDB" id="A0A2W5A2L2"/>
<dbReference type="Pfam" id="PF04402">
    <property type="entry name" value="SIMPL"/>
    <property type="match status" value="1"/>
</dbReference>
<proteinExistence type="predicted"/>
<dbReference type="Gene3D" id="3.30.70.2970">
    <property type="entry name" value="Protein of unknown function (DUF541), domain 2"/>
    <property type="match status" value="1"/>
</dbReference>
<organism evidence="2 3">
    <name type="scientific">Micavibrio aeruginosavorus</name>
    <dbReference type="NCBI Taxonomy" id="349221"/>
    <lineage>
        <taxon>Bacteria</taxon>
        <taxon>Pseudomonadati</taxon>
        <taxon>Bdellovibrionota</taxon>
        <taxon>Bdellovibrionia</taxon>
        <taxon>Bdellovibrionales</taxon>
        <taxon>Pseudobdellovibrionaceae</taxon>
        <taxon>Micavibrio</taxon>
    </lineage>
</organism>
<dbReference type="PANTHER" id="PTHR34387:SF2">
    <property type="entry name" value="SLR1258 PROTEIN"/>
    <property type="match status" value="1"/>
</dbReference>
<evidence type="ECO:0000313" key="3">
    <source>
        <dbReference type="Proteomes" id="UP000249557"/>
    </source>
</evidence>
<accession>A0A2W5A2L2</accession>
<gene>
    <name evidence="2" type="ORF">DI626_01005</name>
</gene>
<evidence type="ECO:0000256" key="1">
    <source>
        <dbReference type="SAM" id="SignalP"/>
    </source>
</evidence>
<dbReference type="EMBL" id="QFNK01000008">
    <property type="protein sequence ID" value="PZO88773.1"/>
    <property type="molecule type" value="Genomic_DNA"/>
</dbReference>